<dbReference type="RefSeq" id="WP_091191675.1">
    <property type="nucleotide sequence ID" value="NZ_LT594324.1"/>
</dbReference>
<dbReference type="EMBL" id="LT594324">
    <property type="protein sequence ID" value="SBT39878.1"/>
    <property type="molecule type" value="Genomic_DNA"/>
</dbReference>
<protein>
    <submittedName>
        <fullName evidence="1">Uncharacterized protein</fullName>
    </submittedName>
</protein>
<dbReference type="PATRIC" id="fig|299146.4.peg.822"/>
<accession>A0A1A8Z7W6</accession>
<proteinExistence type="predicted"/>
<gene>
    <name evidence="1" type="ORF">GA0070621_0805</name>
</gene>
<organism evidence="1 2">
    <name type="scientific">Micromonospora narathiwatensis</name>
    <dbReference type="NCBI Taxonomy" id="299146"/>
    <lineage>
        <taxon>Bacteria</taxon>
        <taxon>Bacillati</taxon>
        <taxon>Actinomycetota</taxon>
        <taxon>Actinomycetes</taxon>
        <taxon>Micromonosporales</taxon>
        <taxon>Micromonosporaceae</taxon>
        <taxon>Micromonospora</taxon>
    </lineage>
</organism>
<name>A0A1A8Z7W6_9ACTN</name>
<sequence length="101" mass="11289">MKRVFWLGIGLAVGVLVVRKATRTAQAYTPAGIASGLSESAGSLVESVRSFVEDVRTGMAEREQEIHEAFAHGELYDDQFAELREDPRIGDREIFPEEHQR</sequence>
<dbReference type="Proteomes" id="UP000198765">
    <property type="component" value="Chromosome I"/>
</dbReference>
<dbReference type="OrthoDB" id="3538051at2"/>
<keyword evidence="2" id="KW-1185">Reference proteome</keyword>
<reference evidence="1 2" key="1">
    <citation type="submission" date="2016-06" db="EMBL/GenBank/DDBJ databases">
        <authorList>
            <person name="Kjaerup R.B."/>
            <person name="Dalgaard T.S."/>
            <person name="Juul-Madsen H.R."/>
        </authorList>
    </citation>
    <scope>NUCLEOTIDE SEQUENCE [LARGE SCALE GENOMIC DNA]</scope>
    <source>
        <strain evidence="1 2">DSM 45248</strain>
    </source>
</reference>
<evidence type="ECO:0000313" key="2">
    <source>
        <dbReference type="Proteomes" id="UP000198765"/>
    </source>
</evidence>
<dbReference type="AlphaFoldDB" id="A0A1A8Z7W6"/>
<evidence type="ECO:0000313" key="1">
    <source>
        <dbReference type="EMBL" id="SBT39878.1"/>
    </source>
</evidence>